<dbReference type="NCBIfam" id="NF041635">
    <property type="entry name" value="STM3941_fam"/>
    <property type="match status" value="1"/>
</dbReference>
<dbReference type="Proteomes" id="UP001151133">
    <property type="component" value="Unassembled WGS sequence"/>
</dbReference>
<dbReference type="AlphaFoldDB" id="A0A9X3C0L4"/>
<evidence type="ECO:0000256" key="1">
    <source>
        <dbReference type="SAM" id="Phobius"/>
    </source>
</evidence>
<gene>
    <name evidence="2" type="ORF">OIU80_01770</name>
</gene>
<dbReference type="RefSeq" id="WP_264285392.1">
    <property type="nucleotide sequence ID" value="NZ_JAOZEV010000001.1"/>
</dbReference>
<feature type="transmembrane region" description="Helical" evidence="1">
    <location>
        <begin position="50"/>
        <end position="67"/>
    </location>
</feature>
<keyword evidence="1" id="KW-1133">Transmembrane helix</keyword>
<proteinExistence type="predicted"/>
<name>A0A9X3C0L4_9FLAO</name>
<evidence type="ECO:0000313" key="3">
    <source>
        <dbReference type="Proteomes" id="UP001151133"/>
    </source>
</evidence>
<feature type="transmembrane region" description="Helical" evidence="1">
    <location>
        <begin position="21"/>
        <end position="38"/>
    </location>
</feature>
<keyword evidence="3" id="KW-1185">Reference proteome</keyword>
<accession>A0A9X3C0L4</accession>
<sequence>MESQNLQFPKSIYVNKAKAKNESIIFGVLALSCLFGFWYGTGNFFTADFYYPKLVIFMPICFVILLIETIKKHKVASNNNAILNLSEKGIEFFNKDYAAVGIVPWNEITGVTELETGSSYFGSTKVKELCITVKTPSIYLDKMEKNHQKKMVKFNTKNSIQSIFNIESAVLDVDTIKFKKTIYQMIEKTNI</sequence>
<keyword evidence="1" id="KW-0812">Transmembrane</keyword>
<protein>
    <submittedName>
        <fullName evidence="2">Uncharacterized protein</fullName>
    </submittedName>
</protein>
<organism evidence="2 3">
    <name type="scientific">Flavobacterium frigoritolerans</name>
    <dbReference type="NCBI Taxonomy" id="2987686"/>
    <lineage>
        <taxon>Bacteria</taxon>
        <taxon>Pseudomonadati</taxon>
        <taxon>Bacteroidota</taxon>
        <taxon>Flavobacteriia</taxon>
        <taxon>Flavobacteriales</taxon>
        <taxon>Flavobacteriaceae</taxon>
        <taxon>Flavobacterium</taxon>
    </lineage>
</organism>
<comment type="caution">
    <text evidence="2">The sequence shown here is derived from an EMBL/GenBank/DDBJ whole genome shotgun (WGS) entry which is preliminary data.</text>
</comment>
<keyword evidence="1" id="KW-0472">Membrane</keyword>
<reference evidence="2" key="1">
    <citation type="submission" date="2022-10" db="EMBL/GenBank/DDBJ databases">
        <title>Two novel species of Flavobacterium.</title>
        <authorList>
            <person name="Liu Q."/>
            <person name="Xin Y.-H."/>
        </authorList>
    </citation>
    <scope>NUCLEOTIDE SEQUENCE</scope>
    <source>
        <strain evidence="2">LS1R47</strain>
    </source>
</reference>
<dbReference type="InterPro" id="IPR048136">
    <property type="entry name" value="STM3941-like"/>
</dbReference>
<evidence type="ECO:0000313" key="2">
    <source>
        <dbReference type="EMBL" id="MCV9931001.1"/>
    </source>
</evidence>
<dbReference type="EMBL" id="JAOZEV010000001">
    <property type="protein sequence ID" value="MCV9931001.1"/>
    <property type="molecule type" value="Genomic_DNA"/>
</dbReference>